<proteinExistence type="inferred from homology"/>
<keyword evidence="1 3" id="KW-0378">Hydrolase</keyword>
<sequence>MTKFNPGVIEGFFGKPWDWEMRCKYAHFLKNIDYGFYIYAPKADDKLRRNWRQDWSDDDLKQLIYLGHVYHQAGIKWGIGFSPFEIYLNYDSQAIKDLEKKIHYFNHLNLDILAVLFDDMRGDSSEISKIQVDIVHRIADLSNAETFIMCPTYYTDDPILDKLFGERPANYLQTLGNKLDPEINVFWTGSQVCSKSYPESHLKEVGEKLGRLPFIWDNYPVNDGAKLSLYLHLKAFDNRPYQMSELVSGHAVNPMNQAHLSQIPLMTLTMSYQRQNYYSPSDAFVEAVERLCSPELADALVEDISLFQDRGLEQLSPNIRQSLIKKYEAFDSPYSLEIVGWLKEEYLFSPECLTG</sequence>
<gene>
    <name evidence="5" type="ORF">NJ959_16990</name>
</gene>
<dbReference type="Proteomes" id="UP001204953">
    <property type="component" value="Unassembled WGS sequence"/>
</dbReference>
<reference evidence="5" key="1">
    <citation type="submission" date="2022-06" db="EMBL/GenBank/DDBJ databases">
        <title>New cyanobacteria of genus Symplocastrum in benthos of Lake Baikal.</title>
        <authorList>
            <person name="Sorokovikova E."/>
            <person name="Tikhonova I."/>
            <person name="Krasnopeev A."/>
            <person name="Evseev P."/>
            <person name="Gladkikh A."/>
            <person name="Belykh O."/>
        </authorList>
    </citation>
    <scope>NUCLEOTIDE SEQUENCE</scope>
    <source>
        <strain evidence="5">BBK-W-15</strain>
    </source>
</reference>
<evidence type="ECO:0000256" key="3">
    <source>
        <dbReference type="PROSITE-ProRule" id="PRU01353"/>
    </source>
</evidence>
<dbReference type="Gene3D" id="3.20.20.80">
    <property type="entry name" value="Glycosidases"/>
    <property type="match status" value="1"/>
</dbReference>
<evidence type="ECO:0000313" key="6">
    <source>
        <dbReference type="Proteomes" id="UP001204953"/>
    </source>
</evidence>
<dbReference type="InterPro" id="IPR051822">
    <property type="entry name" value="Glycosyl_Hydrolase_84"/>
</dbReference>
<keyword evidence="2 3" id="KW-0326">Glycosidase</keyword>
<dbReference type="PANTHER" id="PTHR13170:SF16">
    <property type="entry name" value="PROTEIN O-GLCNACASE"/>
    <property type="match status" value="1"/>
</dbReference>
<comment type="caution">
    <text evidence="5">The sequence shown here is derived from an EMBL/GenBank/DDBJ whole genome shotgun (WGS) entry which is preliminary data.</text>
</comment>
<keyword evidence="6" id="KW-1185">Reference proteome</keyword>
<accession>A0AAE3GSU6</accession>
<dbReference type="AlphaFoldDB" id="A0AAE3GSU6"/>
<dbReference type="GO" id="GO:0015929">
    <property type="term" value="F:hexosaminidase activity"/>
    <property type="evidence" value="ECO:0007669"/>
    <property type="project" value="UniProtKB-ARBA"/>
</dbReference>
<evidence type="ECO:0000256" key="2">
    <source>
        <dbReference type="ARBA" id="ARBA00023295"/>
    </source>
</evidence>
<feature type="domain" description="GH84" evidence="4">
    <location>
        <begin position="4"/>
        <end position="276"/>
    </location>
</feature>
<organism evidence="5 6">
    <name type="scientific">Limnofasciculus baicalensis BBK-W-15</name>
    <dbReference type="NCBI Taxonomy" id="2699891"/>
    <lineage>
        <taxon>Bacteria</taxon>
        <taxon>Bacillati</taxon>
        <taxon>Cyanobacteriota</taxon>
        <taxon>Cyanophyceae</taxon>
        <taxon>Coleofasciculales</taxon>
        <taxon>Coleofasciculaceae</taxon>
        <taxon>Limnofasciculus</taxon>
        <taxon>Limnofasciculus baicalensis</taxon>
    </lineage>
</organism>
<dbReference type="RefSeq" id="WP_254012896.1">
    <property type="nucleotide sequence ID" value="NZ_JAMZMM010000171.1"/>
</dbReference>
<dbReference type="InterPro" id="IPR011496">
    <property type="entry name" value="O-GlcNAcase_cat"/>
</dbReference>
<dbReference type="PROSITE" id="PS52009">
    <property type="entry name" value="GH84"/>
    <property type="match status" value="1"/>
</dbReference>
<dbReference type="SUPFAM" id="SSF51445">
    <property type="entry name" value="(Trans)glycosidases"/>
    <property type="match status" value="1"/>
</dbReference>
<protein>
    <submittedName>
        <fullName evidence="5">Protein O-GlcNAcase</fullName>
    </submittedName>
</protein>
<dbReference type="Pfam" id="PF07555">
    <property type="entry name" value="NAGidase"/>
    <property type="match status" value="1"/>
</dbReference>
<dbReference type="EMBL" id="JAMZMM010000171">
    <property type="protein sequence ID" value="MCP2730130.1"/>
    <property type="molecule type" value="Genomic_DNA"/>
</dbReference>
<name>A0AAE3GSU6_9CYAN</name>
<feature type="active site" description="Proton donor" evidence="3">
    <location>
        <position position="119"/>
    </location>
</feature>
<evidence type="ECO:0000256" key="1">
    <source>
        <dbReference type="ARBA" id="ARBA00022801"/>
    </source>
</evidence>
<dbReference type="InterPro" id="IPR017853">
    <property type="entry name" value="GH"/>
</dbReference>
<comment type="similarity">
    <text evidence="3">Belongs to the glycosyl hydrolase 84 family.</text>
</comment>
<evidence type="ECO:0000313" key="5">
    <source>
        <dbReference type="EMBL" id="MCP2730130.1"/>
    </source>
</evidence>
<dbReference type="GO" id="GO:1901135">
    <property type="term" value="P:carbohydrate derivative metabolic process"/>
    <property type="evidence" value="ECO:0007669"/>
    <property type="project" value="UniProtKB-ARBA"/>
</dbReference>
<evidence type="ECO:0000259" key="4">
    <source>
        <dbReference type="PROSITE" id="PS52009"/>
    </source>
</evidence>
<dbReference type="PANTHER" id="PTHR13170">
    <property type="entry name" value="O-GLCNACASE"/>
    <property type="match status" value="1"/>
</dbReference>